<comment type="pathway">
    <text evidence="2">Organic acid metabolism; glycolate biosynthesis; glycolate from 2-phosphoglycolate: step 1/1.</text>
</comment>
<evidence type="ECO:0000256" key="3">
    <source>
        <dbReference type="ARBA" id="ARBA00006171"/>
    </source>
</evidence>
<accession>A0A7G1QAQ9</accession>
<name>A0A7G1QAQ9_9GAMM</name>
<dbReference type="Proteomes" id="UP000516072">
    <property type="component" value="Chromosome"/>
</dbReference>
<dbReference type="RefSeq" id="WP_197743780.1">
    <property type="nucleotide sequence ID" value="NZ_LR778175.1"/>
</dbReference>
<comment type="similarity">
    <text evidence="3">Belongs to the HAD-like hydrolase superfamily. CbbY/CbbZ/Gph/YieH family.</text>
</comment>
<evidence type="ECO:0000256" key="4">
    <source>
        <dbReference type="ARBA" id="ARBA00013078"/>
    </source>
</evidence>
<reference evidence="5 6" key="1">
    <citation type="submission" date="2020-03" db="EMBL/GenBank/DDBJ databases">
        <authorList>
            <person name="Picone N."/>
        </authorList>
    </citation>
    <scope>NUCLEOTIDE SEQUENCE [LARGE SCALE GENOMIC DNA]</scope>
    <source>
        <strain evidence="5">NSCAC1</strain>
    </source>
</reference>
<evidence type="ECO:0000256" key="2">
    <source>
        <dbReference type="ARBA" id="ARBA00004818"/>
    </source>
</evidence>
<dbReference type="InterPro" id="IPR023214">
    <property type="entry name" value="HAD_sf"/>
</dbReference>
<dbReference type="EC" id="3.1.3.18" evidence="4"/>
<dbReference type="GO" id="GO:0006281">
    <property type="term" value="P:DNA repair"/>
    <property type="evidence" value="ECO:0007669"/>
    <property type="project" value="TreeGrafter"/>
</dbReference>
<protein>
    <recommendedName>
        <fullName evidence="4">phosphoglycolate phosphatase</fullName>
        <ecNumber evidence="4">3.1.3.18</ecNumber>
    </recommendedName>
</protein>
<gene>
    <name evidence="5" type="ORF">NSCAC_1045</name>
</gene>
<comment type="catalytic activity">
    <reaction evidence="1">
        <text>2-phosphoglycolate + H2O = glycolate + phosphate</text>
        <dbReference type="Rhea" id="RHEA:14369"/>
        <dbReference type="ChEBI" id="CHEBI:15377"/>
        <dbReference type="ChEBI" id="CHEBI:29805"/>
        <dbReference type="ChEBI" id="CHEBI:43474"/>
        <dbReference type="ChEBI" id="CHEBI:58033"/>
        <dbReference type="EC" id="3.1.3.18"/>
    </reaction>
</comment>
<organism evidence="5 6">
    <name type="scientific">Candidatus Nitrosacidococcus tergens</name>
    <dbReference type="NCBI Taxonomy" id="553981"/>
    <lineage>
        <taxon>Bacteria</taxon>
        <taxon>Pseudomonadati</taxon>
        <taxon>Pseudomonadota</taxon>
        <taxon>Gammaproteobacteria</taxon>
        <taxon>Chromatiales</taxon>
        <taxon>Chromatiaceae</taxon>
        <taxon>Candidatus Nitrosacidococcus</taxon>
    </lineage>
</organism>
<dbReference type="KEGG" id="ntg:NSCAC_1045"/>
<dbReference type="SUPFAM" id="SSF56784">
    <property type="entry name" value="HAD-like"/>
    <property type="match status" value="1"/>
</dbReference>
<dbReference type="Gene3D" id="3.40.50.1000">
    <property type="entry name" value="HAD superfamily/HAD-like"/>
    <property type="match status" value="1"/>
</dbReference>
<proteinExistence type="inferred from homology"/>
<dbReference type="SFLD" id="SFLDS00003">
    <property type="entry name" value="Haloacid_Dehalogenase"/>
    <property type="match status" value="1"/>
</dbReference>
<dbReference type="Gene3D" id="1.10.150.240">
    <property type="entry name" value="Putative phosphatase, domain 2"/>
    <property type="match status" value="1"/>
</dbReference>
<dbReference type="AlphaFoldDB" id="A0A7G1QAQ9"/>
<dbReference type="Pfam" id="PF13419">
    <property type="entry name" value="HAD_2"/>
    <property type="match status" value="1"/>
</dbReference>
<dbReference type="InterPro" id="IPR050155">
    <property type="entry name" value="HAD-like_hydrolase_sf"/>
</dbReference>
<dbReference type="PANTHER" id="PTHR43434:SF1">
    <property type="entry name" value="PHOSPHOGLYCOLATE PHOSPHATASE"/>
    <property type="match status" value="1"/>
</dbReference>
<dbReference type="InterPro" id="IPR041492">
    <property type="entry name" value="HAD_2"/>
</dbReference>
<dbReference type="SFLD" id="SFLDG01129">
    <property type="entry name" value="C1.5:_HAD__Beta-PGM__Phosphata"/>
    <property type="match status" value="1"/>
</dbReference>
<keyword evidence="6" id="KW-1185">Reference proteome</keyword>
<evidence type="ECO:0000313" key="6">
    <source>
        <dbReference type="Proteomes" id="UP000516072"/>
    </source>
</evidence>
<dbReference type="EMBL" id="LR778175">
    <property type="protein sequence ID" value="CAB1276192.1"/>
    <property type="molecule type" value="Genomic_DNA"/>
</dbReference>
<evidence type="ECO:0000256" key="1">
    <source>
        <dbReference type="ARBA" id="ARBA00000830"/>
    </source>
</evidence>
<dbReference type="PANTHER" id="PTHR43434">
    <property type="entry name" value="PHOSPHOGLYCOLATE PHOSPHATASE"/>
    <property type="match status" value="1"/>
</dbReference>
<dbReference type="GO" id="GO:0008967">
    <property type="term" value="F:phosphoglycolate phosphatase activity"/>
    <property type="evidence" value="ECO:0007669"/>
    <property type="project" value="UniProtKB-EC"/>
</dbReference>
<sequence length="232" mass="26322">MSVKSALRQAAQTLAASVVTVLETTTEPKTNSKMKQTDKVAQNIGNKITANTVLFFDLDGTLIDTNLVNFLSYKKAILSVTKSDHSLIYNPSKRFNRSNLKNTVPNLTESDYEKIIQEKEEYYNDFLHETKLNTEIVNILFKCSNTNQTVLVTNSYKNRAMVTLKHFGLEDKFNNIFCREFSNNDKKINKFQNAISKLGVSPNLVIAFENEQVEIENAKNAGIQKIIKIKTI</sequence>
<evidence type="ECO:0000313" key="5">
    <source>
        <dbReference type="EMBL" id="CAB1276192.1"/>
    </source>
</evidence>
<dbReference type="InterPro" id="IPR023198">
    <property type="entry name" value="PGP-like_dom2"/>
</dbReference>
<dbReference type="InterPro" id="IPR036412">
    <property type="entry name" value="HAD-like_sf"/>
</dbReference>